<dbReference type="SUPFAM" id="SSF52058">
    <property type="entry name" value="L domain-like"/>
    <property type="match status" value="1"/>
</dbReference>
<evidence type="ECO:0000313" key="8">
    <source>
        <dbReference type="Proteomes" id="UP000828390"/>
    </source>
</evidence>
<dbReference type="Pfam" id="PF13855">
    <property type="entry name" value="LRR_8"/>
    <property type="match status" value="2"/>
</dbReference>
<dbReference type="GO" id="GO:0005886">
    <property type="term" value="C:plasma membrane"/>
    <property type="evidence" value="ECO:0007669"/>
    <property type="project" value="TreeGrafter"/>
</dbReference>
<dbReference type="PANTHER" id="PTHR24369">
    <property type="entry name" value="ANTIGEN BSP, PUTATIVE-RELATED"/>
    <property type="match status" value="1"/>
</dbReference>
<feature type="domain" description="Ig-like" evidence="6">
    <location>
        <begin position="281"/>
        <end position="370"/>
    </location>
</feature>
<keyword evidence="8" id="KW-1185">Reference proteome</keyword>
<organism evidence="7 8">
    <name type="scientific">Dreissena polymorpha</name>
    <name type="common">Zebra mussel</name>
    <name type="synonym">Mytilus polymorpha</name>
    <dbReference type="NCBI Taxonomy" id="45954"/>
    <lineage>
        <taxon>Eukaryota</taxon>
        <taxon>Metazoa</taxon>
        <taxon>Spiralia</taxon>
        <taxon>Lophotrochozoa</taxon>
        <taxon>Mollusca</taxon>
        <taxon>Bivalvia</taxon>
        <taxon>Autobranchia</taxon>
        <taxon>Heteroconchia</taxon>
        <taxon>Euheterodonta</taxon>
        <taxon>Imparidentia</taxon>
        <taxon>Neoheterodontei</taxon>
        <taxon>Myida</taxon>
        <taxon>Dreissenoidea</taxon>
        <taxon>Dreissenidae</taxon>
        <taxon>Dreissena</taxon>
    </lineage>
</organism>
<dbReference type="InterPro" id="IPR050541">
    <property type="entry name" value="LRR_TM_domain-containing"/>
</dbReference>
<evidence type="ECO:0000256" key="4">
    <source>
        <dbReference type="ARBA" id="ARBA00023157"/>
    </source>
</evidence>
<dbReference type="SMART" id="SM00409">
    <property type="entry name" value="IG"/>
    <property type="match status" value="1"/>
</dbReference>
<keyword evidence="5" id="KW-0472">Membrane</keyword>
<evidence type="ECO:0000256" key="2">
    <source>
        <dbReference type="ARBA" id="ARBA00022729"/>
    </source>
</evidence>
<dbReference type="Proteomes" id="UP000828390">
    <property type="component" value="Unassembled WGS sequence"/>
</dbReference>
<keyword evidence="1" id="KW-0433">Leucine-rich repeat</keyword>
<protein>
    <recommendedName>
        <fullName evidence="6">Ig-like domain-containing protein</fullName>
    </recommendedName>
</protein>
<dbReference type="PROSITE" id="PS50835">
    <property type="entry name" value="IG_LIKE"/>
    <property type="match status" value="1"/>
</dbReference>
<sequence length="492" mass="53977">MYQQVCFANSHGCKTKANMARENAVICDSLGLTSIPSIQSFGGTPIKYLSITGDAKNLNNIPKICRNDFQGASAVTSMAISWSQVRSLEDEVFAEMPGLKTLALSDNELQSLSAATFSGITSLRQLDLSGNKHCSFDETMFTHIPNITVLVMGDMNLQTLKETFFESLMSLRVLKLYSNNIKTLPENLIVNLANLESLDLASNQLQTVPVQWKPKFLTMTQVHLAENPLQCNCLLSWLREMPGHLFHSALDSSSVVCNGPQKLRYASFANVHDKDFLCIPPKVLRCAQTKYSIDINQRLSIVCKFDGDPVPEIKWTRPDGHEYDGRNTSDGAYEVTQNGTLIVNGVTMSDYGEWKVMAYNKTAYDEIYVTVHVVTTTGSTLTMSNTTTTPKQTITKLTTPAQNGLTATATPELTNARLTTATTMYTANDATRLSGEWMDSAQTKIANDSGFLIGVMVTAAVISCLVTVGVIAYCLMKKFVILTNKVSNRAAA</sequence>
<reference evidence="7" key="1">
    <citation type="journal article" date="2019" name="bioRxiv">
        <title>The Genome of the Zebra Mussel, Dreissena polymorpha: A Resource for Invasive Species Research.</title>
        <authorList>
            <person name="McCartney M.A."/>
            <person name="Auch B."/>
            <person name="Kono T."/>
            <person name="Mallez S."/>
            <person name="Zhang Y."/>
            <person name="Obille A."/>
            <person name="Becker A."/>
            <person name="Abrahante J.E."/>
            <person name="Garbe J."/>
            <person name="Badalamenti J.P."/>
            <person name="Herman A."/>
            <person name="Mangelson H."/>
            <person name="Liachko I."/>
            <person name="Sullivan S."/>
            <person name="Sone E.D."/>
            <person name="Koren S."/>
            <person name="Silverstein K.A.T."/>
            <person name="Beckman K.B."/>
            <person name="Gohl D.M."/>
        </authorList>
    </citation>
    <scope>NUCLEOTIDE SEQUENCE</scope>
    <source>
        <strain evidence="7">Duluth1</strain>
        <tissue evidence="7">Whole animal</tissue>
    </source>
</reference>
<dbReference type="Gene3D" id="3.80.10.10">
    <property type="entry name" value="Ribonuclease Inhibitor"/>
    <property type="match status" value="2"/>
</dbReference>
<proteinExistence type="predicted"/>
<keyword evidence="4" id="KW-1015">Disulfide bond</keyword>
<reference evidence="7" key="2">
    <citation type="submission" date="2020-11" db="EMBL/GenBank/DDBJ databases">
        <authorList>
            <person name="McCartney M.A."/>
            <person name="Auch B."/>
            <person name="Kono T."/>
            <person name="Mallez S."/>
            <person name="Becker A."/>
            <person name="Gohl D.M."/>
            <person name="Silverstein K.A.T."/>
            <person name="Koren S."/>
            <person name="Bechman K.B."/>
            <person name="Herman A."/>
            <person name="Abrahante J.E."/>
            <person name="Garbe J."/>
        </authorList>
    </citation>
    <scope>NUCLEOTIDE SEQUENCE</scope>
    <source>
        <strain evidence="7">Duluth1</strain>
        <tissue evidence="7">Whole animal</tissue>
    </source>
</reference>
<accession>A0A9D4KQF6</accession>
<keyword evidence="5" id="KW-1133">Transmembrane helix</keyword>
<dbReference type="Gene3D" id="2.60.40.10">
    <property type="entry name" value="Immunoglobulins"/>
    <property type="match status" value="1"/>
</dbReference>
<dbReference type="InterPro" id="IPR032675">
    <property type="entry name" value="LRR_dom_sf"/>
</dbReference>
<keyword evidence="2" id="KW-0732">Signal</keyword>
<feature type="transmembrane region" description="Helical" evidence="5">
    <location>
        <begin position="451"/>
        <end position="475"/>
    </location>
</feature>
<dbReference type="InterPro" id="IPR007110">
    <property type="entry name" value="Ig-like_dom"/>
</dbReference>
<name>A0A9D4KQF6_DREPO</name>
<dbReference type="Pfam" id="PF13927">
    <property type="entry name" value="Ig_3"/>
    <property type="match status" value="1"/>
</dbReference>
<dbReference type="SUPFAM" id="SSF48726">
    <property type="entry name" value="Immunoglobulin"/>
    <property type="match status" value="1"/>
</dbReference>
<evidence type="ECO:0000256" key="3">
    <source>
        <dbReference type="ARBA" id="ARBA00022737"/>
    </source>
</evidence>
<evidence type="ECO:0000256" key="5">
    <source>
        <dbReference type="SAM" id="Phobius"/>
    </source>
</evidence>
<gene>
    <name evidence="7" type="ORF">DPMN_117344</name>
</gene>
<dbReference type="EMBL" id="JAIWYP010000004">
    <property type="protein sequence ID" value="KAH3843813.1"/>
    <property type="molecule type" value="Genomic_DNA"/>
</dbReference>
<dbReference type="InterPro" id="IPR003591">
    <property type="entry name" value="Leu-rich_rpt_typical-subtyp"/>
</dbReference>
<dbReference type="InterPro" id="IPR001611">
    <property type="entry name" value="Leu-rich_rpt"/>
</dbReference>
<keyword evidence="5" id="KW-0812">Transmembrane</keyword>
<dbReference type="InterPro" id="IPR013783">
    <property type="entry name" value="Ig-like_fold"/>
</dbReference>
<keyword evidence="3" id="KW-0677">Repeat</keyword>
<dbReference type="SMART" id="SM00369">
    <property type="entry name" value="LRR_TYP"/>
    <property type="match status" value="4"/>
</dbReference>
<dbReference type="PANTHER" id="PTHR24369:SF210">
    <property type="entry name" value="CHAOPTIN-RELATED"/>
    <property type="match status" value="1"/>
</dbReference>
<dbReference type="InterPro" id="IPR036179">
    <property type="entry name" value="Ig-like_dom_sf"/>
</dbReference>
<evidence type="ECO:0000256" key="1">
    <source>
        <dbReference type="ARBA" id="ARBA00022614"/>
    </source>
</evidence>
<dbReference type="AlphaFoldDB" id="A0A9D4KQF6"/>
<dbReference type="InterPro" id="IPR003599">
    <property type="entry name" value="Ig_sub"/>
</dbReference>
<evidence type="ECO:0000259" key="6">
    <source>
        <dbReference type="PROSITE" id="PS50835"/>
    </source>
</evidence>
<evidence type="ECO:0000313" key="7">
    <source>
        <dbReference type="EMBL" id="KAH3843813.1"/>
    </source>
</evidence>
<comment type="caution">
    <text evidence="7">The sequence shown here is derived from an EMBL/GenBank/DDBJ whole genome shotgun (WGS) entry which is preliminary data.</text>
</comment>